<proteinExistence type="predicted"/>
<comment type="caution">
    <text evidence="2">The sequence shown here is derived from an EMBL/GenBank/DDBJ whole genome shotgun (WGS) entry which is preliminary data.</text>
</comment>
<feature type="transmembrane region" description="Helical" evidence="1">
    <location>
        <begin position="77"/>
        <end position="96"/>
    </location>
</feature>
<dbReference type="Pfam" id="PF12822">
    <property type="entry name" value="ECF_trnsprt"/>
    <property type="match status" value="1"/>
</dbReference>
<dbReference type="Gene3D" id="1.10.1760.20">
    <property type="match status" value="1"/>
</dbReference>
<organism evidence="2 3">
    <name type="scientific">Holdemanella biformis</name>
    <dbReference type="NCBI Taxonomy" id="1735"/>
    <lineage>
        <taxon>Bacteria</taxon>
        <taxon>Bacillati</taxon>
        <taxon>Bacillota</taxon>
        <taxon>Erysipelotrichia</taxon>
        <taxon>Erysipelotrichales</taxon>
        <taxon>Erysipelotrichaceae</taxon>
        <taxon>Holdemanella</taxon>
    </lineage>
</organism>
<evidence type="ECO:0000256" key="1">
    <source>
        <dbReference type="SAM" id="Phobius"/>
    </source>
</evidence>
<dbReference type="RefSeq" id="WP_118324319.1">
    <property type="nucleotide sequence ID" value="NZ_QRYH01000005.1"/>
</dbReference>
<dbReference type="AlphaFoldDB" id="A0A395WBE1"/>
<dbReference type="GeneID" id="66579225"/>
<dbReference type="GO" id="GO:0022857">
    <property type="term" value="F:transmembrane transporter activity"/>
    <property type="evidence" value="ECO:0007669"/>
    <property type="project" value="InterPro"/>
</dbReference>
<feature type="transmembrane region" description="Helical" evidence="1">
    <location>
        <begin position="6"/>
        <end position="29"/>
    </location>
</feature>
<evidence type="ECO:0000313" key="3">
    <source>
        <dbReference type="Proteomes" id="UP000265489"/>
    </source>
</evidence>
<protein>
    <submittedName>
        <fullName evidence="2">ECF transporter S component</fullName>
    </submittedName>
</protein>
<keyword evidence="1" id="KW-0472">Membrane</keyword>
<accession>A0A395WBE1</accession>
<feature type="transmembrane region" description="Helical" evidence="1">
    <location>
        <begin position="108"/>
        <end position="126"/>
    </location>
</feature>
<keyword evidence="1" id="KW-0812">Transmembrane</keyword>
<evidence type="ECO:0000313" key="2">
    <source>
        <dbReference type="EMBL" id="RGU94074.1"/>
    </source>
</evidence>
<feature type="transmembrane region" description="Helical" evidence="1">
    <location>
        <begin position="138"/>
        <end position="164"/>
    </location>
</feature>
<name>A0A395WBE1_9FIRM</name>
<feature type="transmembrane region" description="Helical" evidence="1">
    <location>
        <begin position="41"/>
        <end position="65"/>
    </location>
</feature>
<dbReference type="Proteomes" id="UP000265489">
    <property type="component" value="Unassembled WGS sequence"/>
</dbReference>
<sequence>MMNSITKKLVSCALCIALGVLLPMAFHVIPNAGSIFLPMHIPVLICGLFCGWPYGLACGIITPFLSSVTTGMPPAMMLPQMMIELAVYGLVAGLCTQYISMKNEMTKLYASLIIAMLAGRIVNGLVNTCILSTQGYTLSVFMMASFITCLPGIILQLIVIPVLVRILNRNIYKQPEKVLA</sequence>
<dbReference type="EMBL" id="QRYQ01000001">
    <property type="protein sequence ID" value="RGU94074.1"/>
    <property type="molecule type" value="Genomic_DNA"/>
</dbReference>
<reference evidence="2 3" key="1">
    <citation type="submission" date="2018-08" db="EMBL/GenBank/DDBJ databases">
        <title>A genome reference for cultivated species of the human gut microbiota.</title>
        <authorList>
            <person name="Zou Y."/>
            <person name="Xue W."/>
            <person name="Luo G."/>
        </authorList>
    </citation>
    <scope>NUCLEOTIDE SEQUENCE [LARGE SCALE GENOMIC DNA]</scope>
    <source>
        <strain evidence="2 3">AF15-20</strain>
    </source>
</reference>
<gene>
    <name evidence="2" type="ORF">DWW32_00745</name>
</gene>
<keyword evidence="1" id="KW-1133">Transmembrane helix</keyword>
<dbReference type="InterPro" id="IPR024529">
    <property type="entry name" value="ECF_trnsprt_substrate-spec"/>
</dbReference>